<feature type="non-terminal residue" evidence="1">
    <location>
        <position position="72"/>
    </location>
</feature>
<protein>
    <submittedName>
        <fullName evidence="1">Uncharacterized protein</fullName>
    </submittedName>
</protein>
<reference evidence="1 2" key="1">
    <citation type="submission" date="2015-10" db="EMBL/GenBank/DDBJ databases">
        <title>Genome analyses suggest a sexual origin of heterokaryosis in a supposedly ancient asexual fungus.</title>
        <authorList>
            <person name="Ropars J."/>
            <person name="Sedzielewska K."/>
            <person name="Noel J."/>
            <person name="Charron P."/>
            <person name="Farinelli L."/>
            <person name="Marton T."/>
            <person name="Kruger M."/>
            <person name="Pelin A."/>
            <person name="Brachmann A."/>
            <person name="Corradi N."/>
        </authorList>
    </citation>
    <scope>NUCLEOTIDE SEQUENCE [LARGE SCALE GENOMIC DNA]</scope>
    <source>
        <strain evidence="1 2">A4</strain>
    </source>
</reference>
<organism evidence="1 2">
    <name type="scientific">Rhizophagus irregularis</name>
    <dbReference type="NCBI Taxonomy" id="588596"/>
    <lineage>
        <taxon>Eukaryota</taxon>
        <taxon>Fungi</taxon>
        <taxon>Fungi incertae sedis</taxon>
        <taxon>Mucoromycota</taxon>
        <taxon>Glomeromycotina</taxon>
        <taxon>Glomeromycetes</taxon>
        <taxon>Glomerales</taxon>
        <taxon>Glomeraceae</taxon>
        <taxon>Rhizophagus</taxon>
    </lineage>
</organism>
<dbReference type="EMBL" id="LLXI01001454">
    <property type="protein sequence ID" value="PKY53767.1"/>
    <property type="molecule type" value="Genomic_DNA"/>
</dbReference>
<name>A0A2I1H4G6_9GLOM</name>
<accession>A0A2I1H4G6</accession>
<evidence type="ECO:0000313" key="1">
    <source>
        <dbReference type="EMBL" id="PKY53767.1"/>
    </source>
</evidence>
<comment type="caution">
    <text evidence="1">The sequence shown here is derived from an EMBL/GenBank/DDBJ whole genome shotgun (WGS) entry which is preliminary data.</text>
</comment>
<sequence>MKPLGNTIFPKLHTLYFSNYRVIDDDLGDHHYQGIIQNNDQNLPDHPYLALITIIKNSNATLRNVRLNMDLV</sequence>
<gene>
    <name evidence="1" type="ORF">RhiirA4_409298</name>
</gene>
<evidence type="ECO:0000313" key="2">
    <source>
        <dbReference type="Proteomes" id="UP000234323"/>
    </source>
</evidence>
<dbReference type="Proteomes" id="UP000234323">
    <property type="component" value="Unassembled WGS sequence"/>
</dbReference>
<dbReference type="AlphaFoldDB" id="A0A2I1H4G6"/>
<proteinExistence type="predicted"/>
<keyword evidence="2" id="KW-1185">Reference proteome</keyword>